<dbReference type="CDD" id="cd02440">
    <property type="entry name" value="AdoMet_MTases"/>
    <property type="match status" value="1"/>
</dbReference>
<dbReference type="InterPro" id="IPR022968">
    <property type="entry name" value="Tsr3-like"/>
</dbReference>
<evidence type="ECO:0000256" key="1">
    <source>
        <dbReference type="ARBA" id="ARBA00022490"/>
    </source>
</evidence>
<dbReference type="Pfam" id="PF04068">
    <property type="entry name" value="Fer4_RLI"/>
    <property type="match status" value="1"/>
</dbReference>
<dbReference type="GO" id="GO:1904047">
    <property type="term" value="F:S-adenosyl-L-methionine binding"/>
    <property type="evidence" value="ECO:0007669"/>
    <property type="project" value="UniProtKB-UniRule"/>
</dbReference>
<keyword evidence="1" id="KW-0963">Cytoplasm</keyword>
<feature type="region of interest" description="Disordered" evidence="7">
    <location>
        <begin position="235"/>
        <end position="296"/>
    </location>
</feature>
<feature type="binding site" evidence="6">
    <location>
        <position position="53"/>
    </location>
    <ligand>
        <name>S-adenosyl-L-methionine</name>
        <dbReference type="ChEBI" id="CHEBI:59789"/>
    </ligand>
</feature>
<dbReference type="PANTHER" id="PTHR20426:SF0">
    <property type="entry name" value="18S RRNA AMINOCARBOXYPROPYLTRANSFERASE"/>
    <property type="match status" value="1"/>
</dbReference>
<dbReference type="SUPFAM" id="SSF53335">
    <property type="entry name" value="S-adenosyl-L-methionine-dependent methyltransferases"/>
    <property type="match status" value="1"/>
</dbReference>
<protein>
    <recommendedName>
        <fullName evidence="6">18S rRNA aminocarboxypropyltransferase</fullName>
        <ecNumber evidence="6">2.5.1.157</ecNumber>
    </recommendedName>
</protein>
<dbReference type="Proteomes" id="UP000050795">
    <property type="component" value="Unassembled WGS sequence"/>
</dbReference>
<feature type="binding site" evidence="6">
    <location>
        <position position="125"/>
    </location>
    <ligand>
        <name>S-adenosyl-L-methionine</name>
        <dbReference type="ChEBI" id="CHEBI:59789"/>
    </ligand>
</feature>
<dbReference type="GO" id="GO:0106388">
    <property type="term" value="F:rRNA small subunit aminocarboxypropyltransferase activity"/>
    <property type="evidence" value="ECO:0007669"/>
    <property type="project" value="UniProtKB-EC"/>
</dbReference>
<comment type="catalytic activity">
    <reaction evidence="6">
        <text>an N(1)-methylpseudouridine in rRNA + S-adenosyl-L-methionine = N(1)-methyl-N(3)-[(3S)-3-amino-3-carboxypropyl]pseudouridine in rRNA + S-methyl-5'-thioadenosine + H(+)</text>
        <dbReference type="Rhea" id="RHEA:63296"/>
        <dbReference type="Rhea" id="RHEA-COMP:11634"/>
        <dbReference type="Rhea" id="RHEA-COMP:16310"/>
        <dbReference type="ChEBI" id="CHEBI:15378"/>
        <dbReference type="ChEBI" id="CHEBI:17509"/>
        <dbReference type="ChEBI" id="CHEBI:59789"/>
        <dbReference type="ChEBI" id="CHEBI:74890"/>
        <dbReference type="ChEBI" id="CHEBI:146234"/>
        <dbReference type="EC" id="2.5.1.157"/>
    </reaction>
</comment>
<evidence type="ECO:0000259" key="9">
    <source>
        <dbReference type="Pfam" id="PF04068"/>
    </source>
</evidence>
<proteinExistence type="inferred from homology"/>
<dbReference type="Gene3D" id="3.40.50.150">
    <property type="entry name" value="Vaccinia Virus protein VP39"/>
    <property type="match status" value="1"/>
</dbReference>
<keyword evidence="10" id="KW-1185">Reference proteome</keyword>
<organism evidence="10 11">
    <name type="scientific">Trichobilharzia regenti</name>
    <name type="common">Nasal bird schistosome</name>
    <dbReference type="NCBI Taxonomy" id="157069"/>
    <lineage>
        <taxon>Eukaryota</taxon>
        <taxon>Metazoa</taxon>
        <taxon>Spiralia</taxon>
        <taxon>Lophotrochozoa</taxon>
        <taxon>Platyhelminthes</taxon>
        <taxon>Trematoda</taxon>
        <taxon>Digenea</taxon>
        <taxon>Strigeidida</taxon>
        <taxon>Schistosomatoidea</taxon>
        <taxon>Schistosomatidae</taxon>
        <taxon>Trichobilharzia</taxon>
    </lineage>
</organism>
<dbReference type="Pfam" id="PF04034">
    <property type="entry name" value="Ribo_biogen_C"/>
    <property type="match status" value="1"/>
</dbReference>
<accession>A0AA85IRX4</accession>
<feature type="binding site" evidence="6">
    <location>
        <position position="102"/>
    </location>
    <ligand>
        <name>S-adenosyl-L-methionine</name>
        <dbReference type="ChEBI" id="CHEBI:59789"/>
    </ligand>
</feature>
<dbReference type="NCBIfam" id="NF002621">
    <property type="entry name" value="PRK02287.1"/>
    <property type="match status" value="1"/>
</dbReference>
<dbReference type="Pfam" id="PF13489">
    <property type="entry name" value="Methyltransf_23"/>
    <property type="match status" value="1"/>
</dbReference>
<reference evidence="11" key="2">
    <citation type="submission" date="2023-11" db="UniProtKB">
        <authorList>
            <consortium name="WormBaseParasite"/>
        </authorList>
    </citation>
    <scope>IDENTIFICATION</scope>
</reference>
<dbReference type="WBParaSite" id="TREG1_107920.1">
    <property type="protein sequence ID" value="TREG1_107920.1"/>
    <property type="gene ID" value="TREG1_107920"/>
</dbReference>
<keyword evidence="4 6" id="KW-0808">Transferase</keyword>
<evidence type="ECO:0000256" key="3">
    <source>
        <dbReference type="ARBA" id="ARBA00022552"/>
    </source>
</evidence>
<evidence type="ECO:0000256" key="6">
    <source>
        <dbReference type="HAMAP-Rule" id="MF_03146"/>
    </source>
</evidence>
<keyword evidence="2 6" id="KW-0690">Ribosome biogenesis</keyword>
<sequence length="590" mass="66338">MKIKREYPSNSKTHSRKTTESQVSPGKSENEDIPDRIITAMWDFEQCDPKRCSGRKLARLGMIKLLRLNESFGGIVLTPTASCVLSPETDCQILQNGGIAVVDCSWAKLEDTAFNKLKFHHGRLLPLLIASNPVKYGKPFQLSCVEALAAGLYILGKHNQASELLDKFSWGHQFLTLNHHRLQSYSECKTSKEILSLQDDFLKQITRVNKDENNNNNNSSTSKSYADVYNELDEELNAESSNSSSCSESSEDCDEQETDDDDDDSSLSSDENSPRDNNSDENSPPDNEASPVRENEEVKTILAKQIDTLVTSFERTKLLSQAGKNWDRFYNRNGVRFFKDRHWTTREFVELSCLDNKTPRSLLEVGCGVGNFLIPLIESIISVSEKQDVQTPEGEFNDMSIKNGFLRFYACDVSQRAVNMLKERVQSYPIKCDAFVCDITQADSLKTALSSSVNSANDVESSNAAVSVDLVTLIFVLSALNPDEMPICLRNISSVLSPGGRLLFRDYGQYDHAQLRFGRKSRLYADRPSYVRQDGTLSYFFTEEELTSLFSNAGLSIIRLQWVHKETKNAAKGLCVKRVFLQAVCEKPVN</sequence>
<dbReference type="InterPro" id="IPR029063">
    <property type="entry name" value="SAM-dependent_MTases_sf"/>
</dbReference>
<evidence type="ECO:0000256" key="5">
    <source>
        <dbReference type="ARBA" id="ARBA00022691"/>
    </source>
</evidence>
<dbReference type="PANTHER" id="PTHR20426">
    <property type="entry name" value="RIBOSOME BIOGENESIS PROTEIN TSR3 HOMOLOG"/>
    <property type="match status" value="1"/>
</dbReference>
<reference evidence="10" key="1">
    <citation type="submission" date="2022-06" db="EMBL/GenBank/DDBJ databases">
        <authorList>
            <person name="Berger JAMES D."/>
            <person name="Berger JAMES D."/>
        </authorList>
    </citation>
    <scope>NUCLEOTIDE SEQUENCE [LARGE SCALE GENOMIC DNA]</scope>
</reference>
<evidence type="ECO:0000256" key="4">
    <source>
        <dbReference type="ARBA" id="ARBA00022679"/>
    </source>
</evidence>
<keyword evidence="5 6" id="KW-0949">S-adenosyl-L-methionine</keyword>
<feature type="compositionally biased region" description="Acidic residues" evidence="7">
    <location>
        <begin position="249"/>
        <end position="265"/>
    </location>
</feature>
<feature type="domain" description="RNase L inhibitor RLI-like possible metal-binding" evidence="9">
    <location>
        <begin position="40"/>
        <end position="69"/>
    </location>
</feature>
<evidence type="ECO:0000313" key="10">
    <source>
        <dbReference type="Proteomes" id="UP000050795"/>
    </source>
</evidence>
<feature type="region of interest" description="Disordered" evidence="7">
    <location>
        <begin position="1"/>
        <end position="31"/>
    </location>
</feature>
<name>A0AA85IRX4_TRIRE</name>
<evidence type="ECO:0000313" key="11">
    <source>
        <dbReference type="WBParaSite" id="TREG1_107920.1"/>
    </source>
</evidence>
<dbReference type="AlphaFoldDB" id="A0AA85IRX4"/>
<comment type="function">
    <text evidence="6">Aminocarboxypropyltransferase that catalyzes the aminocarboxypropyl transfer on pseudouridine in 18S rRNA. It constitutes the last step in biosynthesis of the hypermodified N1-methyl-N3-(3-amino-3-carboxypropyl) pseudouridine (m1acp3-Psi).</text>
</comment>
<feature type="domain" description="16S/18S rRNA aminocarboxypropyltransferase Tsr3 C-terminal" evidence="8">
    <location>
        <begin position="75"/>
        <end position="202"/>
    </location>
</feature>
<comment type="similarity">
    <text evidence="6">Belongs to the TDD superfamily. TSR3 family.</text>
</comment>
<dbReference type="EC" id="2.5.1.157" evidence="6"/>
<keyword evidence="3 6" id="KW-0698">rRNA processing</keyword>
<dbReference type="GO" id="GO:0000455">
    <property type="term" value="P:enzyme-directed rRNA pseudouridine synthesis"/>
    <property type="evidence" value="ECO:0007669"/>
    <property type="project" value="UniProtKB-UniRule"/>
</dbReference>
<evidence type="ECO:0000256" key="2">
    <source>
        <dbReference type="ARBA" id="ARBA00022517"/>
    </source>
</evidence>
<evidence type="ECO:0000259" key="8">
    <source>
        <dbReference type="Pfam" id="PF04034"/>
    </source>
</evidence>
<dbReference type="InterPro" id="IPR007177">
    <property type="entry name" value="Tsr3_C"/>
</dbReference>
<feature type="compositionally biased region" description="Low complexity" evidence="7">
    <location>
        <begin position="238"/>
        <end position="248"/>
    </location>
</feature>
<comment type="caution">
    <text evidence="6">Lacks conserved residue(s) required for the propagation of feature annotation.</text>
</comment>
<evidence type="ECO:0000256" key="7">
    <source>
        <dbReference type="SAM" id="MobiDB-lite"/>
    </source>
</evidence>
<dbReference type="InterPro" id="IPR007209">
    <property type="entry name" value="RNaseL-inhib-like_metal-bd_dom"/>
</dbReference>
<dbReference type="HAMAP" id="MF_01116">
    <property type="entry name" value="TSR3"/>
    <property type="match status" value="1"/>
</dbReference>